<evidence type="ECO:0000313" key="2">
    <source>
        <dbReference type="EMBL" id="GAA1616211.1"/>
    </source>
</evidence>
<feature type="chain" id="PRO_5045711677" description="Chaplin" evidence="1">
    <location>
        <begin position="23"/>
        <end position="72"/>
    </location>
</feature>
<keyword evidence="3" id="KW-1185">Reference proteome</keyword>
<evidence type="ECO:0008006" key="4">
    <source>
        <dbReference type="Google" id="ProtNLM"/>
    </source>
</evidence>
<proteinExistence type="predicted"/>
<accession>A0ABP4QR65</accession>
<sequence>MRQSTRIGTVTLAAALALSALAAPAAAFGPISVDGTVNALNDTKVCAPGLKAAGVGVEIPIASPQTSACSQS</sequence>
<comment type="caution">
    <text evidence="2">The sequence shown here is derived from an EMBL/GenBank/DDBJ whole genome shotgun (WGS) entry which is preliminary data.</text>
</comment>
<gene>
    <name evidence="2" type="ORF">GCM10009733_010630</name>
</gene>
<evidence type="ECO:0000313" key="3">
    <source>
        <dbReference type="Proteomes" id="UP001500064"/>
    </source>
</evidence>
<reference evidence="3" key="1">
    <citation type="journal article" date="2019" name="Int. J. Syst. Evol. Microbiol.">
        <title>The Global Catalogue of Microorganisms (GCM) 10K type strain sequencing project: providing services to taxonomists for standard genome sequencing and annotation.</title>
        <authorList>
            <consortium name="The Broad Institute Genomics Platform"/>
            <consortium name="The Broad Institute Genome Sequencing Center for Infectious Disease"/>
            <person name="Wu L."/>
            <person name="Ma J."/>
        </authorList>
    </citation>
    <scope>NUCLEOTIDE SEQUENCE [LARGE SCALE GENOMIC DNA]</scope>
    <source>
        <strain evidence="3">JCM 13929</strain>
    </source>
</reference>
<feature type="signal peptide" evidence="1">
    <location>
        <begin position="1"/>
        <end position="22"/>
    </location>
</feature>
<dbReference type="RefSeq" id="WP_346101796.1">
    <property type="nucleotide sequence ID" value="NZ_BAAAMU010000005.1"/>
</dbReference>
<dbReference type="EMBL" id="BAAAMU010000005">
    <property type="protein sequence ID" value="GAA1616211.1"/>
    <property type="molecule type" value="Genomic_DNA"/>
</dbReference>
<evidence type="ECO:0000256" key="1">
    <source>
        <dbReference type="SAM" id="SignalP"/>
    </source>
</evidence>
<name>A0ABP4QR65_9ACTN</name>
<keyword evidence="1" id="KW-0732">Signal</keyword>
<organism evidence="2 3">
    <name type="scientific">Nonomuraea maheshkhaliensis</name>
    <dbReference type="NCBI Taxonomy" id="419590"/>
    <lineage>
        <taxon>Bacteria</taxon>
        <taxon>Bacillati</taxon>
        <taxon>Actinomycetota</taxon>
        <taxon>Actinomycetes</taxon>
        <taxon>Streptosporangiales</taxon>
        <taxon>Streptosporangiaceae</taxon>
        <taxon>Nonomuraea</taxon>
    </lineage>
</organism>
<dbReference type="Proteomes" id="UP001500064">
    <property type="component" value="Unassembled WGS sequence"/>
</dbReference>
<protein>
    <recommendedName>
        <fullName evidence="4">Chaplin</fullName>
    </recommendedName>
</protein>